<evidence type="ECO:0000256" key="4">
    <source>
        <dbReference type="ARBA" id="ARBA00022723"/>
    </source>
</evidence>
<feature type="binding site" evidence="8">
    <location>
        <position position="72"/>
    </location>
    <ligand>
        <name>Zn(2+)</name>
        <dbReference type="ChEBI" id="CHEBI:29105"/>
        <note>ligand shared between dimeric partners</note>
    </ligand>
</feature>
<comment type="similarity">
    <text evidence="2 9">Belongs to the glyoxalase I family.</text>
</comment>
<feature type="active site" description="Proton donor/acceptor" evidence="7">
    <location>
        <position position="146"/>
    </location>
</feature>
<evidence type="ECO:0000256" key="5">
    <source>
        <dbReference type="ARBA" id="ARBA00022833"/>
    </source>
</evidence>
<dbReference type="InterPro" id="IPR018146">
    <property type="entry name" value="Glyoxalase_1_CS"/>
</dbReference>
<dbReference type="CDD" id="cd07233">
    <property type="entry name" value="GlxI_Zn"/>
    <property type="match status" value="2"/>
</dbReference>
<dbReference type="AlphaFoldDB" id="A0A061ARC1"/>
<dbReference type="PROSITE" id="PS00934">
    <property type="entry name" value="GLYOXALASE_I_1"/>
    <property type="match status" value="2"/>
</dbReference>
<dbReference type="NCBIfam" id="TIGR00068">
    <property type="entry name" value="glyox_I"/>
    <property type="match status" value="2"/>
</dbReference>
<dbReference type="EMBL" id="LK052889">
    <property type="protein sequence ID" value="CDR40191.1"/>
    <property type="molecule type" value="Genomic_DNA"/>
</dbReference>
<organism evidence="11">
    <name type="scientific">Cyberlindnera fabianii</name>
    <name type="common">Yeast</name>
    <name type="synonym">Hansenula fabianii</name>
    <dbReference type="NCBI Taxonomy" id="36022"/>
    <lineage>
        <taxon>Eukaryota</taxon>
        <taxon>Fungi</taxon>
        <taxon>Dikarya</taxon>
        <taxon>Ascomycota</taxon>
        <taxon>Saccharomycotina</taxon>
        <taxon>Saccharomycetes</taxon>
        <taxon>Phaffomycetales</taxon>
        <taxon>Phaffomycetaceae</taxon>
        <taxon>Cyberlindnera</taxon>
    </lineage>
</organism>
<comment type="catalytic activity">
    <reaction evidence="9">
        <text>(R)-S-lactoylglutathione = methylglyoxal + glutathione</text>
        <dbReference type="Rhea" id="RHEA:19069"/>
        <dbReference type="ChEBI" id="CHEBI:17158"/>
        <dbReference type="ChEBI" id="CHEBI:57474"/>
        <dbReference type="ChEBI" id="CHEBI:57925"/>
        <dbReference type="EC" id="4.4.1.5"/>
    </reaction>
</comment>
<evidence type="ECO:0000256" key="7">
    <source>
        <dbReference type="PIRSR" id="PIRSR604361-1"/>
    </source>
</evidence>
<feature type="binding site" evidence="8">
    <location>
        <position position="146"/>
    </location>
    <ligand>
        <name>Zn(2+)</name>
        <dbReference type="ChEBI" id="CHEBI:29105"/>
        <note>ligand shared between dimeric partners</note>
    </ligand>
</feature>
<dbReference type="PROSITE" id="PS00935">
    <property type="entry name" value="GLYOXALASE_I_2"/>
    <property type="match status" value="1"/>
</dbReference>
<dbReference type="OrthoDB" id="16820at2759"/>
<dbReference type="GO" id="GO:0046872">
    <property type="term" value="F:metal ion binding"/>
    <property type="evidence" value="ECO:0007669"/>
    <property type="project" value="UniProtKB-UniRule"/>
</dbReference>
<dbReference type="PhylomeDB" id="A0A061ARC1"/>
<evidence type="ECO:0000313" key="11">
    <source>
        <dbReference type="EMBL" id="CDR40191.1"/>
    </source>
</evidence>
<evidence type="ECO:0000256" key="8">
    <source>
        <dbReference type="PIRSR" id="PIRSR604361-3"/>
    </source>
</evidence>
<sequence>MTFTKQSTLKLNHTCLRVKDPKRSVEFYTKHFGLELISHKQFPDSKFDLYFLAYPANAPAARGPFDREGVLELTHNYGTENDPDYKINNGNEEPHRGFGHTCISVDNIEAACEKLLADGVQFKKKLSDGRQKDIAFALDPDGYWVELIENGINKAEGKTSRDSYKFNHTMIRVKDPEKSLKFYREVLGMKLLSTRENPDAEFNLYFLGYEHDQAFVENTLSRDDQAKREGVLELTWNYGTEKQADFKYHNGNEQPQGYGHIGISLEDAQEFCDDIDAKFGDSVTWGLRYNQGKLKNIAFIKDPDNYAIEILPPLPKL</sequence>
<feature type="binding site" evidence="8">
    <location>
        <position position="100"/>
    </location>
    <ligand>
        <name>Zn(2+)</name>
        <dbReference type="ChEBI" id="CHEBI:29105"/>
        <note>ligand shared between dimeric partners</note>
    </ligand>
</feature>
<evidence type="ECO:0000256" key="9">
    <source>
        <dbReference type="RuleBase" id="RU361179"/>
    </source>
</evidence>
<feature type="domain" description="VOC" evidence="10">
    <location>
        <begin position="165"/>
        <end position="313"/>
    </location>
</feature>
<keyword evidence="6 9" id="KW-0456">Lyase</keyword>
<dbReference type="InterPro" id="IPR029068">
    <property type="entry name" value="Glyas_Bleomycin-R_OHBP_Dase"/>
</dbReference>
<dbReference type="EC" id="4.4.1.5" evidence="3 9"/>
<dbReference type="VEuPathDB" id="FungiDB:BON22_2500"/>
<dbReference type="PANTHER" id="PTHR10374">
    <property type="entry name" value="LACTOYLGLUTATHIONE LYASE GLYOXALASE I"/>
    <property type="match status" value="1"/>
</dbReference>
<evidence type="ECO:0000256" key="2">
    <source>
        <dbReference type="ARBA" id="ARBA00010363"/>
    </source>
</evidence>
<keyword evidence="4 8" id="KW-0479">Metal-binding</keyword>
<dbReference type="InterPro" id="IPR037523">
    <property type="entry name" value="VOC_core"/>
</dbReference>
<comment type="pathway">
    <text evidence="1 9">Secondary metabolite metabolism; methylglyoxal degradation; (R)-lactate from methylglyoxal: step 1/2.</text>
</comment>
<dbReference type="PANTHER" id="PTHR10374:SF30">
    <property type="entry name" value="LACTOYLGLUTATHIONE LYASE"/>
    <property type="match status" value="1"/>
</dbReference>
<dbReference type="GO" id="GO:0004462">
    <property type="term" value="F:lactoylglutathione lyase activity"/>
    <property type="evidence" value="ECO:0007669"/>
    <property type="project" value="UniProtKB-UniRule"/>
</dbReference>
<dbReference type="Gene3D" id="3.10.180.10">
    <property type="entry name" value="2,3-Dihydroxybiphenyl 1,2-Dioxygenase, domain 1"/>
    <property type="match status" value="2"/>
</dbReference>
<evidence type="ECO:0000256" key="3">
    <source>
        <dbReference type="ARBA" id="ARBA00012081"/>
    </source>
</evidence>
<feature type="domain" description="VOC" evidence="10">
    <location>
        <begin position="10"/>
        <end position="150"/>
    </location>
</feature>
<comment type="function">
    <text evidence="9">Catalyzes the conversion of hemimercaptal, formed from methylglyoxal and glutathione, to S-lactoylglutathione.</text>
</comment>
<evidence type="ECO:0000259" key="10">
    <source>
        <dbReference type="PROSITE" id="PS51819"/>
    </source>
</evidence>
<protein>
    <recommendedName>
        <fullName evidence="3 9">Lactoylglutathione lyase</fullName>
        <ecNumber evidence="3 9">4.4.1.5</ecNumber>
    </recommendedName>
    <alternativeName>
        <fullName evidence="9">Glyoxalase I</fullName>
    </alternativeName>
</protein>
<reference evidence="11" key="1">
    <citation type="journal article" date="2014" name="Genome Announc.">
        <title>Genome sequence of the yeast Cyberlindnera fabianii (Hansenula fabianii).</title>
        <authorList>
            <person name="Freel K.C."/>
            <person name="Sarilar V."/>
            <person name="Neuveglise C."/>
            <person name="Devillers H."/>
            <person name="Friedrich A."/>
            <person name="Schacherer J."/>
        </authorList>
    </citation>
    <scope>NUCLEOTIDE SEQUENCE</scope>
    <source>
        <strain evidence="11">YJS4271</strain>
    </source>
</reference>
<gene>
    <name evidence="11" type="ORF">CYFA0S_04e05556g</name>
</gene>
<comment type="cofactor">
    <cofactor evidence="8">
        <name>Zn(2+)</name>
        <dbReference type="ChEBI" id="CHEBI:29105"/>
    </cofactor>
    <text evidence="8">Binds 1 zinc ion per subunit. In the homodimer, two zinc ions are bound between subunits.</text>
</comment>
<dbReference type="InterPro" id="IPR004360">
    <property type="entry name" value="Glyas_Fos-R_dOase_dom"/>
</dbReference>
<dbReference type="SUPFAM" id="SSF54593">
    <property type="entry name" value="Glyoxalase/Bleomycin resistance protein/Dihydroxybiphenyl dioxygenase"/>
    <property type="match status" value="2"/>
</dbReference>
<proteinExistence type="inferred from homology"/>
<dbReference type="Pfam" id="PF00903">
    <property type="entry name" value="Glyoxalase"/>
    <property type="match status" value="2"/>
</dbReference>
<keyword evidence="5 8" id="KW-0862">Zinc</keyword>
<evidence type="ECO:0000256" key="1">
    <source>
        <dbReference type="ARBA" id="ARBA00005008"/>
    </source>
</evidence>
<accession>A0A061ARC1</accession>
<name>A0A061ARC1_CYBFA</name>
<dbReference type="InterPro" id="IPR004361">
    <property type="entry name" value="Glyoxalase_1"/>
</dbReference>
<evidence type="ECO:0000256" key="6">
    <source>
        <dbReference type="ARBA" id="ARBA00023239"/>
    </source>
</evidence>
<dbReference type="UniPathway" id="UPA00619">
    <property type="reaction ID" value="UER00675"/>
</dbReference>
<dbReference type="PROSITE" id="PS51819">
    <property type="entry name" value="VOC"/>
    <property type="match status" value="2"/>
</dbReference>